<gene>
    <name evidence="1" type="ORF">NCTC11088_02187</name>
</gene>
<organism evidence="1 2">
    <name type="scientific">Peptoniphilus indolicus</name>
    <dbReference type="NCBI Taxonomy" id="33030"/>
    <lineage>
        <taxon>Bacteria</taxon>
        <taxon>Bacillati</taxon>
        <taxon>Bacillota</taxon>
        <taxon>Tissierellia</taxon>
        <taxon>Tissierellales</taxon>
        <taxon>Peptoniphilaceae</taxon>
        <taxon>Peptoniphilus</taxon>
    </lineage>
</organism>
<dbReference type="InterPro" id="IPR024047">
    <property type="entry name" value="MM3350-like_sf"/>
</dbReference>
<dbReference type="EMBL" id="UGTH01000001">
    <property type="protein sequence ID" value="SUB76369.1"/>
    <property type="molecule type" value="Genomic_DNA"/>
</dbReference>
<dbReference type="AlphaFoldDB" id="A0A379DER7"/>
<proteinExistence type="predicted"/>
<evidence type="ECO:0000313" key="2">
    <source>
        <dbReference type="Proteomes" id="UP000254777"/>
    </source>
</evidence>
<evidence type="ECO:0000313" key="1">
    <source>
        <dbReference type="EMBL" id="SUB76369.1"/>
    </source>
</evidence>
<reference evidence="1 2" key="1">
    <citation type="submission" date="2018-06" db="EMBL/GenBank/DDBJ databases">
        <authorList>
            <consortium name="Pathogen Informatics"/>
            <person name="Doyle S."/>
        </authorList>
    </citation>
    <scope>NUCLEOTIDE SEQUENCE [LARGE SCALE GENOMIC DNA]</scope>
    <source>
        <strain evidence="1 2">NCTC11088</strain>
    </source>
</reference>
<protein>
    <submittedName>
        <fullName evidence="1">Uncharacterized protein</fullName>
    </submittedName>
</protein>
<sequence length="49" mass="5828">MNYKKIKVSSVDAPKRFYRVLYVREDLNLFELGVTILSAFDCHFCHTMQ</sequence>
<name>A0A379DER7_9FIRM</name>
<accession>A0A379DER7</accession>
<dbReference type="SUPFAM" id="SSF159941">
    <property type="entry name" value="MM3350-like"/>
    <property type="match status" value="1"/>
</dbReference>
<dbReference type="Proteomes" id="UP000254777">
    <property type="component" value="Unassembled WGS sequence"/>
</dbReference>
<dbReference type="RefSeq" id="WP_004822232.1">
    <property type="nucleotide sequence ID" value="NZ_UGTH01000001.1"/>
</dbReference>